<dbReference type="AlphaFoldDB" id="A0A0L0NWR9"/>
<gene>
    <name evidence="1" type="ORF">QG37_04369</name>
</gene>
<comment type="caution">
    <text evidence="1">The sequence shown here is derived from an EMBL/GenBank/DDBJ whole genome shotgun (WGS) entry which is preliminary data.</text>
</comment>
<name>A0A0L0NWR9_CANAR</name>
<accession>A0A0L0NWR9</accession>
<dbReference type="EMBL" id="LGST01000031">
    <property type="protein sequence ID" value="KND98479.1"/>
    <property type="molecule type" value="Genomic_DNA"/>
</dbReference>
<proteinExistence type="predicted"/>
<sequence>MWERSGWALPDEEIPQIIRRGGGGDHRKGICRGGTDVQCRGRLAGDSTVGLVPGLAVAAVHTSASGMSGEVRVLLLPDEDHVHCT</sequence>
<dbReference type="VEuPathDB" id="FungiDB:QG37_04369"/>
<protein>
    <submittedName>
        <fullName evidence="1">Uncharacterized protein</fullName>
    </submittedName>
</protein>
<evidence type="ECO:0000313" key="1">
    <source>
        <dbReference type="EMBL" id="KND98479.1"/>
    </source>
</evidence>
<organism evidence="1 2">
    <name type="scientific">Candidozyma auris</name>
    <name type="common">Yeast</name>
    <name type="synonym">Candida auris</name>
    <dbReference type="NCBI Taxonomy" id="498019"/>
    <lineage>
        <taxon>Eukaryota</taxon>
        <taxon>Fungi</taxon>
        <taxon>Dikarya</taxon>
        <taxon>Ascomycota</taxon>
        <taxon>Saccharomycotina</taxon>
        <taxon>Pichiomycetes</taxon>
        <taxon>Metschnikowiaceae</taxon>
        <taxon>Candidozyma</taxon>
    </lineage>
</organism>
<reference evidence="2" key="1">
    <citation type="journal article" date="2015" name="BMC Genomics">
        <title>Draft genome of a commonly misdiagnosed multidrug resistant pathogen Candida auris.</title>
        <authorList>
            <person name="Chatterjee S."/>
            <person name="Alampalli S.V."/>
            <person name="Nageshan R.K."/>
            <person name="Chettiar S.T."/>
            <person name="Joshi S."/>
            <person name="Tatu U.S."/>
        </authorList>
    </citation>
    <scope>NUCLEOTIDE SEQUENCE [LARGE SCALE GENOMIC DNA]</scope>
    <source>
        <strain evidence="2">6684</strain>
    </source>
</reference>
<dbReference type="Proteomes" id="UP000037122">
    <property type="component" value="Unassembled WGS sequence"/>
</dbReference>
<evidence type="ECO:0000313" key="2">
    <source>
        <dbReference type="Proteomes" id="UP000037122"/>
    </source>
</evidence>